<dbReference type="GO" id="GO:0016740">
    <property type="term" value="F:transferase activity"/>
    <property type="evidence" value="ECO:0007669"/>
    <property type="project" value="UniProtKB-KW"/>
</dbReference>
<evidence type="ECO:0000313" key="5">
    <source>
        <dbReference type="Proteomes" id="UP000321528"/>
    </source>
</evidence>
<protein>
    <submittedName>
        <fullName evidence="2">GNAT family N-acetyltransferase</fullName>
    </submittedName>
</protein>
<reference evidence="2 4" key="1">
    <citation type="submission" date="2018-08" db="EMBL/GenBank/DDBJ databases">
        <title>Proposal of Muricauda 72 sp.nov. and Muricauda NH166 sp.nov., isolated from seawater.</title>
        <authorList>
            <person name="Cheng H."/>
            <person name="Wu Y.-H."/>
            <person name="Guo L.-L."/>
            <person name="Xu X.-W."/>
        </authorList>
    </citation>
    <scope>NUCLEOTIDE SEQUENCE [LARGE SCALE GENOMIC DNA]</scope>
    <source>
        <strain evidence="2 4">NH166</strain>
    </source>
</reference>
<dbReference type="OrthoDB" id="1426896at2"/>
<keyword evidence="5" id="KW-1185">Reference proteome</keyword>
<evidence type="ECO:0000259" key="1">
    <source>
        <dbReference type="Pfam" id="PF13480"/>
    </source>
</evidence>
<dbReference type="Proteomes" id="UP000284189">
    <property type="component" value="Unassembled WGS sequence"/>
</dbReference>
<dbReference type="Gene3D" id="3.40.630.30">
    <property type="match status" value="1"/>
</dbReference>
<gene>
    <name evidence="2" type="ORF">D2U88_00645</name>
    <name evidence="3" type="ORF">FQ019_00625</name>
</gene>
<proteinExistence type="predicted"/>
<keyword evidence="2" id="KW-0808">Transferase</keyword>
<dbReference type="Pfam" id="PF13480">
    <property type="entry name" value="Acetyltransf_6"/>
    <property type="match status" value="1"/>
</dbReference>
<sequence length="318" mass="38058">MVKMRFLLDILFGSSHLTFPQIAAKSKDEDPQIFKIYLTQGAEIKSYYTIIDIPSYQKIRPAGQLQQFKRATSPLYQGFLIDLRPFENFDTYFQSHFDAKARRNYRRQGKKLQNEIQQHQRNIFCGEIKESTLDLLFDQLKIFLENRFDQKEAKNYEIPILPLYRKMFGKLLPDGNAIIFSRFDKEMPICIGIGFIDDKTLYLFNIAYNVEYSQYGLGNQLMIDVLKWCFENNIAFVDMGRGDFLHKRYWVNSQYTYLQINLFDPKNLTAILQAYSSWVKNNIRFYLIIFLKKLRVHQLAKILFLWRYRAKRMLMHKQ</sequence>
<dbReference type="SUPFAM" id="SSF55729">
    <property type="entry name" value="Acyl-CoA N-acyltransferases (Nat)"/>
    <property type="match status" value="1"/>
</dbReference>
<organism evidence="2 4">
    <name type="scientific">Flagellimonas aequoris</name>
    <dbReference type="NCBI Taxonomy" id="2306997"/>
    <lineage>
        <taxon>Bacteria</taxon>
        <taxon>Pseudomonadati</taxon>
        <taxon>Bacteroidota</taxon>
        <taxon>Flavobacteriia</taxon>
        <taxon>Flavobacteriales</taxon>
        <taxon>Flavobacteriaceae</taxon>
        <taxon>Flagellimonas</taxon>
    </lineage>
</organism>
<dbReference type="AlphaFoldDB" id="A0A418NDI5"/>
<accession>A0A418NDI5</accession>
<evidence type="ECO:0000313" key="3">
    <source>
        <dbReference type="EMBL" id="TXK08532.1"/>
    </source>
</evidence>
<comment type="caution">
    <text evidence="2">The sequence shown here is derived from an EMBL/GenBank/DDBJ whole genome shotgun (WGS) entry which is preliminary data.</text>
</comment>
<evidence type="ECO:0000313" key="2">
    <source>
        <dbReference type="EMBL" id="RIV74410.1"/>
    </source>
</evidence>
<evidence type="ECO:0000313" key="4">
    <source>
        <dbReference type="Proteomes" id="UP000284189"/>
    </source>
</evidence>
<dbReference type="EMBL" id="VNWL01000006">
    <property type="protein sequence ID" value="TXK08532.1"/>
    <property type="molecule type" value="Genomic_DNA"/>
</dbReference>
<dbReference type="Proteomes" id="UP000321528">
    <property type="component" value="Unassembled WGS sequence"/>
</dbReference>
<name>A0A418NDI5_9FLAO</name>
<dbReference type="RefSeq" id="WP_119638370.1">
    <property type="nucleotide sequence ID" value="NZ_QXFJ01000007.1"/>
</dbReference>
<dbReference type="InterPro" id="IPR016181">
    <property type="entry name" value="Acyl_CoA_acyltransferase"/>
</dbReference>
<dbReference type="EMBL" id="QXFJ01000007">
    <property type="protein sequence ID" value="RIV74410.1"/>
    <property type="molecule type" value="Genomic_DNA"/>
</dbReference>
<reference evidence="3 5" key="2">
    <citation type="submission" date="2019-07" db="EMBL/GenBank/DDBJ databases">
        <title>Draft genome of two Muricauda strains isolated from deep sea.</title>
        <authorList>
            <person name="Sun C."/>
        </authorList>
    </citation>
    <scope>NUCLEOTIDE SEQUENCE [LARGE SCALE GENOMIC DNA]</scope>
    <source>
        <strain evidence="3 5">NH166</strain>
    </source>
</reference>
<dbReference type="InterPro" id="IPR038740">
    <property type="entry name" value="BioF2-like_GNAT_dom"/>
</dbReference>
<feature type="domain" description="BioF2-like acetyltransferase" evidence="1">
    <location>
        <begin position="99"/>
        <end position="248"/>
    </location>
</feature>